<dbReference type="WBParaSite" id="ASIM_0000234101-mRNA-1">
    <property type="protein sequence ID" value="ASIM_0000234101-mRNA-1"/>
    <property type="gene ID" value="ASIM_0000234101"/>
</dbReference>
<gene>
    <name evidence="2" type="ORF">ASIM_LOCUS2208</name>
</gene>
<accession>A0A0M3J474</accession>
<keyword evidence="3" id="KW-1185">Reference proteome</keyword>
<reference evidence="4" key="1">
    <citation type="submission" date="2017-02" db="UniProtKB">
        <authorList>
            <consortium name="WormBaseParasite"/>
        </authorList>
    </citation>
    <scope>IDENTIFICATION</scope>
</reference>
<feature type="compositionally biased region" description="Polar residues" evidence="1">
    <location>
        <begin position="1"/>
        <end position="11"/>
    </location>
</feature>
<evidence type="ECO:0000256" key="1">
    <source>
        <dbReference type="SAM" id="MobiDB-lite"/>
    </source>
</evidence>
<dbReference type="AlphaFoldDB" id="A0A0M3J474"/>
<name>A0A0M3J474_ANISI</name>
<proteinExistence type="predicted"/>
<evidence type="ECO:0000313" key="4">
    <source>
        <dbReference type="WBParaSite" id="ASIM_0000234101-mRNA-1"/>
    </source>
</evidence>
<evidence type="ECO:0000313" key="2">
    <source>
        <dbReference type="EMBL" id="VDK19737.1"/>
    </source>
</evidence>
<feature type="region of interest" description="Disordered" evidence="1">
    <location>
        <begin position="1"/>
        <end position="50"/>
    </location>
</feature>
<organism evidence="4">
    <name type="scientific">Anisakis simplex</name>
    <name type="common">Herring worm</name>
    <dbReference type="NCBI Taxonomy" id="6269"/>
    <lineage>
        <taxon>Eukaryota</taxon>
        <taxon>Metazoa</taxon>
        <taxon>Ecdysozoa</taxon>
        <taxon>Nematoda</taxon>
        <taxon>Chromadorea</taxon>
        <taxon>Rhabditida</taxon>
        <taxon>Spirurina</taxon>
        <taxon>Ascaridomorpha</taxon>
        <taxon>Ascaridoidea</taxon>
        <taxon>Anisakidae</taxon>
        <taxon>Anisakis</taxon>
        <taxon>Anisakis simplex complex</taxon>
    </lineage>
</organism>
<dbReference type="Proteomes" id="UP000267096">
    <property type="component" value="Unassembled WGS sequence"/>
</dbReference>
<reference evidence="2 3" key="2">
    <citation type="submission" date="2018-11" db="EMBL/GenBank/DDBJ databases">
        <authorList>
            <consortium name="Pathogen Informatics"/>
        </authorList>
    </citation>
    <scope>NUCLEOTIDE SEQUENCE [LARGE SCALE GENOMIC DNA]</scope>
</reference>
<feature type="compositionally biased region" description="Basic and acidic residues" evidence="1">
    <location>
        <begin position="18"/>
        <end position="33"/>
    </location>
</feature>
<sequence>MSNSNTHTPTPVRQLVSRFDKLHITSSSEKEDQSDMSNAQGTDDAASGNGSFICFQFSK</sequence>
<evidence type="ECO:0000313" key="3">
    <source>
        <dbReference type="Proteomes" id="UP000267096"/>
    </source>
</evidence>
<protein>
    <submittedName>
        <fullName evidence="2 4">Uncharacterized protein</fullName>
    </submittedName>
</protein>
<dbReference type="EMBL" id="UYRR01002857">
    <property type="protein sequence ID" value="VDK19737.1"/>
    <property type="molecule type" value="Genomic_DNA"/>
</dbReference>